<protein>
    <recommendedName>
        <fullName evidence="1">Defective in cullin neddylation protein</fullName>
    </recommendedName>
</protein>
<dbReference type="GO" id="GO:0045116">
    <property type="term" value="P:protein neddylation"/>
    <property type="evidence" value="ECO:0007669"/>
    <property type="project" value="TreeGrafter"/>
</dbReference>
<dbReference type="EMBL" id="JAUEPS010000023">
    <property type="protein sequence ID" value="KAK0457016.1"/>
    <property type="molecule type" value="Genomic_DNA"/>
</dbReference>
<keyword evidence="4" id="KW-1185">Reference proteome</keyword>
<gene>
    <name evidence="3" type="ORF">EV420DRAFT_1644169</name>
</gene>
<dbReference type="RefSeq" id="XP_060329331.1">
    <property type="nucleotide sequence ID" value="XM_060477610.1"/>
</dbReference>
<feature type="domain" description="DCUN1" evidence="2">
    <location>
        <begin position="99"/>
        <end position="195"/>
    </location>
</feature>
<dbReference type="AlphaFoldDB" id="A0AA39KBX4"/>
<evidence type="ECO:0000256" key="1">
    <source>
        <dbReference type="RuleBase" id="RU410713"/>
    </source>
</evidence>
<dbReference type="Pfam" id="PF03556">
    <property type="entry name" value="Cullin_binding"/>
    <property type="match status" value="1"/>
</dbReference>
<comment type="function">
    <text evidence="1">Neddylation of cullins play an essential role in the regulation of SCF-type complexes activity.</text>
</comment>
<dbReference type="InterPro" id="IPR014764">
    <property type="entry name" value="DCN-prot"/>
</dbReference>
<sequence>MSDETTAQFCSVTGAQAKDAKRYLDKYKRLDAAVDAYYNDPVSRRSGGSVTAASTSKLNALFDKYKDPDGDEITIDGTIKFCEDLSVNPEDVVLLSVAYELKSKRMAMDSAQAFWALLLPHGLKGGALSHTTSTDEDDVDMDATSEEGWKDQYTQWWFEYLEAKGGKGVSKDTWSMFLDFVRSIDAKFEKYDAEGESLAVHH</sequence>
<dbReference type="Proteomes" id="UP001175211">
    <property type="component" value="Unassembled WGS sequence"/>
</dbReference>
<evidence type="ECO:0000313" key="3">
    <source>
        <dbReference type="EMBL" id="KAK0457016.1"/>
    </source>
</evidence>
<accession>A0AA39KBX4</accession>
<dbReference type="GeneID" id="85361158"/>
<reference evidence="3" key="1">
    <citation type="submission" date="2023-06" db="EMBL/GenBank/DDBJ databases">
        <authorList>
            <consortium name="Lawrence Berkeley National Laboratory"/>
            <person name="Ahrendt S."/>
            <person name="Sahu N."/>
            <person name="Indic B."/>
            <person name="Wong-Bajracharya J."/>
            <person name="Merenyi Z."/>
            <person name="Ke H.-M."/>
            <person name="Monk M."/>
            <person name="Kocsube S."/>
            <person name="Drula E."/>
            <person name="Lipzen A."/>
            <person name="Balint B."/>
            <person name="Henrissat B."/>
            <person name="Andreopoulos B."/>
            <person name="Martin F.M."/>
            <person name="Harder C.B."/>
            <person name="Rigling D."/>
            <person name="Ford K.L."/>
            <person name="Foster G.D."/>
            <person name="Pangilinan J."/>
            <person name="Papanicolaou A."/>
            <person name="Barry K."/>
            <person name="LaButti K."/>
            <person name="Viragh M."/>
            <person name="Koriabine M."/>
            <person name="Yan M."/>
            <person name="Riley R."/>
            <person name="Champramary S."/>
            <person name="Plett K.L."/>
            <person name="Tsai I.J."/>
            <person name="Slot J."/>
            <person name="Sipos G."/>
            <person name="Plett J."/>
            <person name="Nagy L.G."/>
            <person name="Grigoriev I.V."/>
        </authorList>
    </citation>
    <scope>NUCLEOTIDE SEQUENCE</scope>
    <source>
        <strain evidence="3">CCBAS 213</strain>
    </source>
</reference>
<comment type="caution">
    <text evidence="3">The sequence shown here is derived from an EMBL/GenBank/DDBJ whole genome shotgun (WGS) entry which is preliminary data.</text>
</comment>
<evidence type="ECO:0000313" key="4">
    <source>
        <dbReference type="Proteomes" id="UP001175211"/>
    </source>
</evidence>
<dbReference type="Pfam" id="PF14555">
    <property type="entry name" value="UBA_4"/>
    <property type="match status" value="1"/>
</dbReference>
<dbReference type="PANTHER" id="PTHR12281">
    <property type="entry name" value="RP42 RELATED"/>
    <property type="match status" value="1"/>
</dbReference>
<dbReference type="Gene3D" id="1.10.238.10">
    <property type="entry name" value="EF-hand"/>
    <property type="match status" value="1"/>
</dbReference>
<proteinExistence type="predicted"/>
<dbReference type="GO" id="GO:0032182">
    <property type="term" value="F:ubiquitin-like protein binding"/>
    <property type="evidence" value="ECO:0007669"/>
    <property type="project" value="TreeGrafter"/>
</dbReference>
<dbReference type="GO" id="GO:0031624">
    <property type="term" value="F:ubiquitin conjugating enzyme binding"/>
    <property type="evidence" value="ECO:0007669"/>
    <property type="project" value="TreeGrafter"/>
</dbReference>
<evidence type="ECO:0000259" key="2">
    <source>
        <dbReference type="Pfam" id="PF03556"/>
    </source>
</evidence>
<name>A0AA39KBX4_ARMTA</name>
<dbReference type="PANTHER" id="PTHR12281:SF31">
    <property type="entry name" value="DCN1-LIKE PROTEIN 3"/>
    <property type="match status" value="1"/>
</dbReference>
<dbReference type="InterPro" id="IPR005176">
    <property type="entry name" value="PONY_dom"/>
</dbReference>
<dbReference type="GO" id="GO:0097602">
    <property type="term" value="F:cullin family protein binding"/>
    <property type="evidence" value="ECO:0007669"/>
    <property type="project" value="TreeGrafter"/>
</dbReference>
<organism evidence="3 4">
    <name type="scientific">Armillaria tabescens</name>
    <name type="common">Ringless honey mushroom</name>
    <name type="synonym">Agaricus tabescens</name>
    <dbReference type="NCBI Taxonomy" id="1929756"/>
    <lineage>
        <taxon>Eukaryota</taxon>
        <taxon>Fungi</taxon>
        <taxon>Dikarya</taxon>
        <taxon>Basidiomycota</taxon>
        <taxon>Agaricomycotina</taxon>
        <taxon>Agaricomycetes</taxon>
        <taxon>Agaricomycetidae</taxon>
        <taxon>Agaricales</taxon>
        <taxon>Marasmiineae</taxon>
        <taxon>Physalacriaceae</taxon>
        <taxon>Desarmillaria</taxon>
    </lineage>
</organism>
<dbReference type="Gene3D" id="1.10.8.10">
    <property type="entry name" value="DNA helicase RuvA subunit, C-terminal domain"/>
    <property type="match status" value="1"/>
</dbReference>
<dbReference type="GO" id="GO:0000151">
    <property type="term" value="C:ubiquitin ligase complex"/>
    <property type="evidence" value="ECO:0007669"/>
    <property type="project" value="TreeGrafter"/>
</dbReference>